<feature type="compositionally biased region" description="Low complexity" evidence="1">
    <location>
        <begin position="27"/>
        <end position="43"/>
    </location>
</feature>
<feature type="transmembrane region" description="Helical" evidence="2">
    <location>
        <begin position="143"/>
        <end position="166"/>
    </location>
</feature>
<dbReference type="OrthoDB" id="10558016at2759"/>
<reference evidence="3" key="2">
    <citation type="submission" date="2020-11" db="EMBL/GenBank/DDBJ databases">
        <title>Whole genome sequencing of Colletotrichum sp.</title>
        <authorList>
            <person name="Li H."/>
        </authorList>
    </citation>
    <scope>NUCLEOTIDE SEQUENCE</scope>
    <source>
        <strain evidence="3">CkLH20</strain>
    </source>
</reference>
<sequence length="425" mass="47049">MADRFERAFRLQQELNRRGVSMPRLLNANNSPAISSAPNAAENRPTPSPQPQHRQTVPPATRTVDQTARGRDEVASSWSFPAFSEIRRRVSDGWSWTAETVASNLCEVWHVAGLMGGCVRVVWIYVHGVSSPVLCFIWRPIKWALIIVVIVLVVLAALFGIAVHLWDASNLAIPLSFVLSLGQGITRTITSWAVWTTSKIHAKPLGTNTVLTMTASVSPAPAFTPALPVVFIPKGLAPEFRDFENCMDYLSKIPIGAVQPRNVPKSVSIVWDVLAGGGDNVGSRNEGSLTGPMAWSSIWDQIHPSLNTIRVHNVLVTANETRQFETESAQAARLLQDMRQRPAAEEPARTSGFLGWLRALFGPDGVEEARKQLVNVRLSEVGKMVEKSRNSRQWMHDTVRNIPDTSMKEVKETRVTFWTSVTFST</sequence>
<gene>
    <name evidence="3" type="ORF">CkaCkLH20_12614</name>
</gene>
<organism evidence="3 4">
    <name type="scientific">Colletotrichum karsti</name>
    <dbReference type="NCBI Taxonomy" id="1095194"/>
    <lineage>
        <taxon>Eukaryota</taxon>
        <taxon>Fungi</taxon>
        <taxon>Dikarya</taxon>
        <taxon>Ascomycota</taxon>
        <taxon>Pezizomycotina</taxon>
        <taxon>Sordariomycetes</taxon>
        <taxon>Hypocreomycetidae</taxon>
        <taxon>Glomerellales</taxon>
        <taxon>Glomerellaceae</taxon>
        <taxon>Colletotrichum</taxon>
        <taxon>Colletotrichum boninense species complex</taxon>
    </lineage>
</organism>
<keyword evidence="2" id="KW-0812">Transmembrane</keyword>
<proteinExistence type="predicted"/>
<evidence type="ECO:0000313" key="4">
    <source>
        <dbReference type="Proteomes" id="UP000781932"/>
    </source>
</evidence>
<reference evidence="3" key="1">
    <citation type="submission" date="2020-03" db="EMBL/GenBank/DDBJ databases">
        <authorList>
            <person name="He L."/>
        </authorList>
    </citation>
    <scope>NUCLEOTIDE SEQUENCE</scope>
    <source>
        <strain evidence="3">CkLH20</strain>
    </source>
</reference>
<comment type="caution">
    <text evidence="3">The sequence shown here is derived from an EMBL/GenBank/DDBJ whole genome shotgun (WGS) entry which is preliminary data.</text>
</comment>
<dbReference type="GeneID" id="62168401"/>
<dbReference type="AlphaFoldDB" id="A0A9P6HSF6"/>
<name>A0A9P6HSF6_9PEZI</name>
<protein>
    <submittedName>
        <fullName evidence="3">Uncharacterized protein</fullName>
    </submittedName>
</protein>
<dbReference type="RefSeq" id="XP_038739368.1">
    <property type="nucleotide sequence ID" value="XM_038895327.1"/>
</dbReference>
<feature type="region of interest" description="Disordered" evidence="1">
    <location>
        <begin position="21"/>
        <end position="70"/>
    </location>
</feature>
<keyword evidence="2" id="KW-1133">Transmembrane helix</keyword>
<keyword evidence="2" id="KW-0472">Membrane</keyword>
<evidence type="ECO:0000256" key="1">
    <source>
        <dbReference type="SAM" id="MobiDB-lite"/>
    </source>
</evidence>
<dbReference type="Proteomes" id="UP000781932">
    <property type="component" value="Unassembled WGS sequence"/>
</dbReference>
<evidence type="ECO:0000313" key="3">
    <source>
        <dbReference type="EMBL" id="KAF9869907.1"/>
    </source>
</evidence>
<dbReference type="EMBL" id="JAATWM020000062">
    <property type="protein sequence ID" value="KAF9869907.1"/>
    <property type="molecule type" value="Genomic_DNA"/>
</dbReference>
<evidence type="ECO:0000256" key="2">
    <source>
        <dbReference type="SAM" id="Phobius"/>
    </source>
</evidence>
<keyword evidence="4" id="KW-1185">Reference proteome</keyword>
<accession>A0A9P6HSF6</accession>